<dbReference type="Gene3D" id="3.90.70.80">
    <property type="match status" value="1"/>
</dbReference>
<dbReference type="AlphaFoldDB" id="A0A914GPQ7"/>
<proteinExistence type="predicted"/>
<reference evidence="4" key="1">
    <citation type="submission" date="2022-11" db="UniProtKB">
        <authorList>
            <consortium name="WormBaseParasite"/>
        </authorList>
    </citation>
    <scope>IDENTIFICATION</scope>
</reference>
<accession>A0A914GPQ7</accession>
<dbReference type="PROSITE" id="PS51154">
    <property type="entry name" value="MACRO"/>
    <property type="match status" value="1"/>
</dbReference>
<evidence type="ECO:0000259" key="2">
    <source>
        <dbReference type="PROSITE" id="PS51154"/>
    </source>
</evidence>
<evidence type="ECO:0000313" key="3">
    <source>
        <dbReference type="Proteomes" id="UP000887572"/>
    </source>
</evidence>
<dbReference type="Pfam" id="PF01661">
    <property type="entry name" value="Macro"/>
    <property type="match status" value="1"/>
</dbReference>
<protein>
    <submittedName>
        <fullName evidence="4">Macro domain-containing protein</fullName>
    </submittedName>
</protein>
<evidence type="ECO:0000313" key="4">
    <source>
        <dbReference type="WBParaSite" id="Gr19_v10_g10028.t2"/>
    </source>
</evidence>
<dbReference type="WBParaSite" id="Gr19_v10_g10028.t2">
    <property type="protein sequence ID" value="Gr19_v10_g10028.t2"/>
    <property type="gene ID" value="Gr19_v10_g10028"/>
</dbReference>
<dbReference type="Gene3D" id="3.40.220.10">
    <property type="entry name" value="Leucine Aminopeptidase, subunit E, domain 1"/>
    <property type="match status" value="1"/>
</dbReference>
<dbReference type="PANTHER" id="PTHR11106:SF27">
    <property type="entry name" value="MACRO DOMAIN-CONTAINING PROTEIN"/>
    <property type="match status" value="1"/>
</dbReference>
<dbReference type="PANTHER" id="PTHR11106">
    <property type="entry name" value="GANGLIOSIDE INDUCED DIFFERENTIATION ASSOCIATED PROTEIN 2-RELATED"/>
    <property type="match status" value="1"/>
</dbReference>
<dbReference type="Proteomes" id="UP000887572">
    <property type="component" value="Unplaced"/>
</dbReference>
<dbReference type="InterPro" id="IPR002589">
    <property type="entry name" value="Macro_dom"/>
</dbReference>
<evidence type="ECO:0000256" key="1">
    <source>
        <dbReference type="SAM" id="MobiDB-lite"/>
    </source>
</evidence>
<feature type="region of interest" description="Disordered" evidence="1">
    <location>
        <begin position="166"/>
        <end position="195"/>
    </location>
</feature>
<sequence length="560" mass="62897">MDQLIFALQQAHRTNGADFPDGSVIVTHAYGNLKNTVTRNKMNIHLHLIKYNFVKVAHAVGPKVHRMPSDEDKRNLQLCYQRALDGLIENNGHTIAFPLISTGAFGYPRGLAAIAAFEAVLKWLAETPSAAQVYSILFVAFRPPDERLVKDVLLMAKRSIVASTRPTRAHHIQQRSTNDMQDAFSPSTSVVPETPPHLTRLHSVVPETPSDLPRLQEVLGDGDCFFRSICFSLFGCDNQVNSDALRKSMGNLLLSIVEDSSNFPPNNYNSHEAFLAHLRLALLEFDSPEWFNQSLTAYAQHLQTPFRSGGQWAQLDDGFLAAILLQRPVVILRPMLPQDVLVNAATSWDNTTLPQQINAYFPDGIVMTMPRSVAHQELSNFVMRNDDGEGHIVERIVTNSAILWYNGINHFQPLVVDASPALNEESSIQGRLSPSLSFVQFECCRGGVYFITEQRMQGRLSPSHSFVQSEYSHKPFQPPKQHSNLFKQFGDVKKTAHKMKRVRSRRGAMPFLALWLGIARHVPSHCACLIAQKMQLVKLFIPISGHVSLRWMVRTPEGER</sequence>
<feature type="domain" description="Macro" evidence="2">
    <location>
        <begin position="1"/>
        <end position="157"/>
    </location>
</feature>
<name>A0A914GPQ7_GLORO</name>
<organism evidence="3 4">
    <name type="scientific">Globodera rostochiensis</name>
    <name type="common">Golden nematode worm</name>
    <name type="synonym">Heterodera rostochiensis</name>
    <dbReference type="NCBI Taxonomy" id="31243"/>
    <lineage>
        <taxon>Eukaryota</taxon>
        <taxon>Metazoa</taxon>
        <taxon>Ecdysozoa</taxon>
        <taxon>Nematoda</taxon>
        <taxon>Chromadorea</taxon>
        <taxon>Rhabditida</taxon>
        <taxon>Tylenchina</taxon>
        <taxon>Tylenchomorpha</taxon>
        <taxon>Tylenchoidea</taxon>
        <taxon>Heteroderidae</taxon>
        <taxon>Heteroderinae</taxon>
        <taxon>Globodera</taxon>
    </lineage>
</organism>
<dbReference type="InterPro" id="IPR043472">
    <property type="entry name" value="Macro_dom-like"/>
</dbReference>
<dbReference type="SUPFAM" id="SSF52949">
    <property type="entry name" value="Macro domain-like"/>
    <property type="match status" value="1"/>
</dbReference>
<dbReference type="CDD" id="cd22744">
    <property type="entry name" value="OTU"/>
    <property type="match status" value="1"/>
</dbReference>
<keyword evidence="3" id="KW-1185">Reference proteome</keyword>